<feature type="coiled-coil region" evidence="1">
    <location>
        <begin position="5"/>
        <end position="72"/>
    </location>
</feature>
<name>A0ABR2VM61_9FUNG</name>
<evidence type="ECO:0008006" key="4">
    <source>
        <dbReference type="Google" id="ProtNLM"/>
    </source>
</evidence>
<gene>
    <name evidence="2" type="ORF">K7432_016058</name>
</gene>
<comment type="caution">
    <text evidence="2">The sequence shown here is derived from an EMBL/GenBank/DDBJ whole genome shotgun (WGS) entry which is preliminary data.</text>
</comment>
<protein>
    <recommendedName>
        <fullName evidence="4">Coiled-coil domain-containing protein 39</fullName>
    </recommendedName>
</protein>
<evidence type="ECO:0000313" key="2">
    <source>
        <dbReference type="EMBL" id="KAK9680049.1"/>
    </source>
</evidence>
<dbReference type="Proteomes" id="UP001479436">
    <property type="component" value="Unassembled WGS sequence"/>
</dbReference>
<evidence type="ECO:0000256" key="1">
    <source>
        <dbReference type="SAM" id="Coils"/>
    </source>
</evidence>
<organism evidence="2 3">
    <name type="scientific">Basidiobolus ranarum</name>
    <dbReference type="NCBI Taxonomy" id="34480"/>
    <lineage>
        <taxon>Eukaryota</taxon>
        <taxon>Fungi</taxon>
        <taxon>Fungi incertae sedis</taxon>
        <taxon>Zoopagomycota</taxon>
        <taxon>Entomophthoromycotina</taxon>
        <taxon>Basidiobolomycetes</taxon>
        <taxon>Basidiobolales</taxon>
        <taxon>Basidiobolaceae</taxon>
        <taxon>Basidiobolus</taxon>
    </lineage>
</organism>
<accession>A0ABR2VM61</accession>
<keyword evidence="1" id="KW-0175">Coiled coil</keyword>
<sequence>MQLELSDADRKTEILEAQLSDVNRKIEILKAQNLQKKNILKARVEERFKHESAVIQREKSDIERRIEILKAQIYHSVSDVERRTKITEMKITEMELSDIKRKIEINNRRFENLTARIENFCCFHNLKSASNSNEEKQY</sequence>
<keyword evidence="3" id="KW-1185">Reference proteome</keyword>
<evidence type="ECO:0000313" key="3">
    <source>
        <dbReference type="Proteomes" id="UP001479436"/>
    </source>
</evidence>
<reference evidence="2 3" key="1">
    <citation type="submission" date="2023-04" db="EMBL/GenBank/DDBJ databases">
        <title>Genome of Basidiobolus ranarum AG-B5.</title>
        <authorList>
            <person name="Stajich J.E."/>
            <person name="Carter-House D."/>
            <person name="Gryganskyi A."/>
        </authorList>
    </citation>
    <scope>NUCLEOTIDE SEQUENCE [LARGE SCALE GENOMIC DNA]</scope>
    <source>
        <strain evidence="2 3">AG-B5</strain>
    </source>
</reference>
<dbReference type="EMBL" id="JASJQH010009322">
    <property type="protein sequence ID" value="KAK9680049.1"/>
    <property type="molecule type" value="Genomic_DNA"/>
</dbReference>
<proteinExistence type="predicted"/>